<protein>
    <submittedName>
        <fullName evidence="2">Uma2 family endonuclease</fullName>
    </submittedName>
</protein>
<evidence type="ECO:0000313" key="3">
    <source>
        <dbReference type="Proteomes" id="UP001379533"/>
    </source>
</evidence>
<reference evidence="2 3" key="1">
    <citation type="submission" date="2021-12" db="EMBL/GenBank/DDBJ databases">
        <title>Discovery of the Pendulisporaceae a myxobacterial family with distinct sporulation behavior and unique specialized metabolism.</title>
        <authorList>
            <person name="Garcia R."/>
            <person name="Popoff A."/>
            <person name="Bader C.D."/>
            <person name="Loehr J."/>
            <person name="Walesch S."/>
            <person name="Walt C."/>
            <person name="Boldt J."/>
            <person name="Bunk B."/>
            <person name="Haeckl F.J.F.P.J."/>
            <person name="Gunesch A.P."/>
            <person name="Birkelbach J."/>
            <person name="Nuebel U."/>
            <person name="Pietschmann T."/>
            <person name="Bach T."/>
            <person name="Mueller R."/>
        </authorList>
    </citation>
    <scope>NUCLEOTIDE SEQUENCE [LARGE SCALE GENOMIC DNA]</scope>
    <source>
        <strain evidence="2 3">MSr12523</strain>
    </source>
</reference>
<dbReference type="EMBL" id="CP089982">
    <property type="protein sequence ID" value="WXA98727.1"/>
    <property type="molecule type" value="Genomic_DNA"/>
</dbReference>
<keyword evidence="3" id="KW-1185">Reference proteome</keyword>
<evidence type="ECO:0000313" key="2">
    <source>
        <dbReference type="EMBL" id="WXA98727.1"/>
    </source>
</evidence>
<keyword evidence="2" id="KW-0540">Nuclease</keyword>
<name>A0ABZ2KJ79_9BACT</name>
<dbReference type="SUPFAM" id="SSF52980">
    <property type="entry name" value="Restriction endonuclease-like"/>
    <property type="match status" value="1"/>
</dbReference>
<dbReference type="PANTHER" id="PTHR35400">
    <property type="entry name" value="SLR1083 PROTEIN"/>
    <property type="match status" value="1"/>
</dbReference>
<organism evidence="2 3">
    <name type="scientific">Pendulispora brunnea</name>
    <dbReference type="NCBI Taxonomy" id="2905690"/>
    <lineage>
        <taxon>Bacteria</taxon>
        <taxon>Pseudomonadati</taxon>
        <taxon>Myxococcota</taxon>
        <taxon>Myxococcia</taxon>
        <taxon>Myxococcales</taxon>
        <taxon>Sorangiineae</taxon>
        <taxon>Pendulisporaceae</taxon>
        <taxon>Pendulispora</taxon>
    </lineage>
</organism>
<proteinExistence type="predicted"/>
<dbReference type="Pfam" id="PF05685">
    <property type="entry name" value="Uma2"/>
    <property type="match status" value="1"/>
</dbReference>
<keyword evidence="2" id="KW-0255">Endonuclease</keyword>
<dbReference type="PANTHER" id="PTHR35400:SF3">
    <property type="entry name" value="SLL1072 PROTEIN"/>
    <property type="match status" value="1"/>
</dbReference>
<dbReference type="InterPro" id="IPR012296">
    <property type="entry name" value="Nuclease_put_TT1808"/>
</dbReference>
<dbReference type="Proteomes" id="UP001379533">
    <property type="component" value="Chromosome"/>
</dbReference>
<dbReference type="InterPro" id="IPR011335">
    <property type="entry name" value="Restrct_endonuc-II-like"/>
</dbReference>
<sequence length="192" mass="21501">MSSAALDLREIPLERQRRLRRVEYEQLVELGVFKDERVELLYGVVVKMSPIGPPHNNAVARLNELLVLALVGRGVELRPQSSFAASDDSEPEPDFTLVPRGDYRTAHPAQAYLVIEVAQSSLKDDRAVKARLYAEAGVPEYWIVNLVDQVVEVHRKPASGRYESITIVRAGESLDIEQFPDVRISVDAILGR</sequence>
<evidence type="ECO:0000259" key="1">
    <source>
        <dbReference type="Pfam" id="PF05685"/>
    </source>
</evidence>
<dbReference type="Gene3D" id="3.90.1570.10">
    <property type="entry name" value="tt1808, chain A"/>
    <property type="match status" value="1"/>
</dbReference>
<dbReference type="InterPro" id="IPR008538">
    <property type="entry name" value="Uma2"/>
</dbReference>
<dbReference type="GO" id="GO:0004519">
    <property type="term" value="F:endonuclease activity"/>
    <property type="evidence" value="ECO:0007669"/>
    <property type="project" value="UniProtKB-KW"/>
</dbReference>
<dbReference type="CDD" id="cd06260">
    <property type="entry name" value="DUF820-like"/>
    <property type="match status" value="1"/>
</dbReference>
<gene>
    <name evidence="2" type="ORF">LZC95_18085</name>
</gene>
<keyword evidence="2" id="KW-0378">Hydrolase</keyword>
<dbReference type="RefSeq" id="WP_394849342.1">
    <property type="nucleotide sequence ID" value="NZ_CP089982.1"/>
</dbReference>
<feature type="domain" description="Putative restriction endonuclease" evidence="1">
    <location>
        <begin position="23"/>
        <end position="186"/>
    </location>
</feature>
<accession>A0ABZ2KJ79</accession>